<dbReference type="GO" id="GO:0016042">
    <property type="term" value="P:lipid catabolic process"/>
    <property type="evidence" value="ECO:0007669"/>
    <property type="project" value="UniProtKB-UniRule"/>
</dbReference>
<dbReference type="EMBL" id="AP021888">
    <property type="protein sequence ID" value="BBP43753.1"/>
    <property type="molecule type" value="Genomic_DNA"/>
</dbReference>
<proteinExistence type="predicted"/>
<feature type="domain" description="PNPLA" evidence="7">
    <location>
        <begin position="44"/>
        <end position="239"/>
    </location>
</feature>
<evidence type="ECO:0000256" key="2">
    <source>
        <dbReference type="ARBA" id="ARBA00022963"/>
    </source>
</evidence>
<dbReference type="InterPro" id="IPR002641">
    <property type="entry name" value="PNPLA_dom"/>
</dbReference>
<dbReference type="AlphaFoldDB" id="A0A6F8PNQ7"/>
<dbReference type="SUPFAM" id="SSF52151">
    <property type="entry name" value="FabD/lysophospholipase-like"/>
    <property type="match status" value="1"/>
</dbReference>
<dbReference type="CDD" id="cd07205">
    <property type="entry name" value="Pat_PNPLA6_PNPLA7_NTE1_like"/>
    <property type="match status" value="1"/>
</dbReference>
<gene>
    <name evidence="8" type="primary">plpD</name>
    <name evidence="8" type="ORF">THMIRHAT_14990</name>
</gene>
<evidence type="ECO:0000256" key="6">
    <source>
        <dbReference type="SAM" id="SignalP"/>
    </source>
</evidence>
<keyword evidence="5" id="KW-0472">Membrane</keyword>
<dbReference type="PROSITE" id="PS51635">
    <property type="entry name" value="PNPLA"/>
    <property type="match status" value="1"/>
</dbReference>
<feature type="short sequence motif" description="DGA/G" evidence="4">
    <location>
        <begin position="226"/>
        <end position="228"/>
    </location>
</feature>
<dbReference type="PANTHER" id="PTHR14226">
    <property type="entry name" value="NEUROPATHY TARGET ESTERASE/SWISS CHEESE D.MELANOGASTER"/>
    <property type="match status" value="1"/>
</dbReference>
<keyword evidence="6" id="KW-0732">Signal</keyword>
<feature type="signal peptide" evidence="6">
    <location>
        <begin position="1"/>
        <end position="29"/>
    </location>
</feature>
<dbReference type="Pfam" id="PF01734">
    <property type="entry name" value="Patatin"/>
    <property type="match status" value="1"/>
</dbReference>
<keyword evidence="1 4" id="KW-0378">Hydrolase</keyword>
<keyword evidence="3 4" id="KW-0443">Lipid metabolism</keyword>
<keyword evidence="9" id="KW-1185">Reference proteome</keyword>
<dbReference type="Gene3D" id="3.40.1090.10">
    <property type="entry name" value="Cytosolic phospholipase A2 catalytic domain"/>
    <property type="match status" value="2"/>
</dbReference>
<dbReference type="GO" id="GO:0016787">
    <property type="term" value="F:hydrolase activity"/>
    <property type="evidence" value="ECO:0007669"/>
    <property type="project" value="UniProtKB-UniRule"/>
</dbReference>
<keyword evidence="5" id="KW-0812">Transmembrane</keyword>
<accession>A0A6F8PNQ7</accession>
<dbReference type="InterPro" id="IPR050301">
    <property type="entry name" value="NTE"/>
</dbReference>
<feature type="active site" description="Nucleophile" evidence="4">
    <location>
        <position position="77"/>
    </location>
</feature>
<feature type="chain" id="PRO_5026124829" evidence="6">
    <location>
        <begin position="30"/>
        <end position="753"/>
    </location>
</feature>
<evidence type="ECO:0000256" key="1">
    <source>
        <dbReference type="ARBA" id="ARBA00022801"/>
    </source>
</evidence>
<evidence type="ECO:0000313" key="8">
    <source>
        <dbReference type="EMBL" id="BBP43753.1"/>
    </source>
</evidence>
<reference evidence="9" key="1">
    <citation type="submission" date="2019-11" db="EMBL/GenBank/DDBJ databases">
        <title>Isolation and characterization of two novel species in the genus Thiomicrorhabdus.</title>
        <authorList>
            <person name="Mochizuki J."/>
            <person name="Kojima H."/>
            <person name="Fukui M."/>
        </authorList>
    </citation>
    <scope>NUCLEOTIDE SEQUENCE [LARGE SCALE GENOMIC DNA]</scope>
    <source>
        <strain evidence="9">AkT22</strain>
    </source>
</reference>
<sequence length="753" mass="85207">MTFHNFNTKTLLQILLGMVLALNFNQAWSFSTQNSVENRPKIGLVLAGGGARGLAHIGVIKALEKQNIPIDYISGTSMGALIGGLYAAGLSISEIETFATHIDWEQILNDNPPRYYLSFRRKQDQYGYFIPGEIGMNHWELLFPSGLLQGQQQYNLLEGLLVNSPIQGKSIDFNQLKIPFRAVATDIESSESVILDHGNLAKALRASMSVPGVFAPVKINNHLLVDGGITNNTPIDVVRQMGANIVIVSDIHTPKTKKENLGSFVAISDQIISSMTTNNTLAQLATLQAQDIHLIPQLGNIGAGNFDQAVKLIKLGEQAVVQQQNALKKLASRQTLPEKTTSAPLIIHRLNIHNRTRLSTTMIQEHIRQPLGEEFNKTLLDTNIATLYGTGFFQLLHYEIEEHQQQNELHIYAEEPSWGPNFFKLKFDLASNFYDTNIFNLGIRHTYMPANSMGGEWRNEMQFGDTVLLHTAYYQPFNDRHEYFIKPFVEYRDHVYRIVDTENRNLYSEFRLEHQAQSFGVYFGYNLSQQLNVSLKLYAEKGELALGPKTSAQVKTNYYDKITALELSYDTLNQVSFPDRGTRFNAQILNNRESWSDLPLAQEWQMEFSKFHSIGRHTFNGFFQYSDSDNNSLANIHSFKTLGGFQRLSGYAEDALFGDRLIFGRIKYQYRLSGNTSRTLNFPLYIGTTLEAGNVFDATTADNKRSNIDLNKLLYASSVFVGLNSFIGPVYLAYGYQNTKNQSLYLYFGKEFY</sequence>
<evidence type="ECO:0000256" key="4">
    <source>
        <dbReference type="PROSITE-ProRule" id="PRU01161"/>
    </source>
</evidence>
<name>A0A6F8PNQ7_9GAMM</name>
<evidence type="ECO:0000256" key="3">
    <source>
        <dbReference type="ARBA" id="ARBA00023098"/>
    </source>
</evidence>
<feature type="short sequence motif" description="GXGXXG" evidence="4">
    <location>
        <begin position="48"/>
        <end position="53"/>
    </location>
</feature>
<organism evidence="8 9">
    <name type="scientific">Thiosulfativibrio zosterae</name>
    <dbReference type="NCBI Taxonomy" id="2675053"/>
    <lineage>
        <taxon>Bacteria</taxon>
        <taxon>Pseudomonadati</taxon>
        <taxon>Pseudomonadota</taxon>
        <taxon>Gammaproteobacteria</taxon>
        <taxon>Thiotrichales</taxon>
        <taxon>Piscirickettsiaceae</taxon>
        <taxon>Thiosulfativibrio</taxon>
    </lineage>
</organism>
<feature type="short sequence motif" description="GXSXG" evidence="4">
    <location>
        <begin position="75"/>
        <end position="79"/>
    </location>
</feature>
<keyword evidence="2 4" id="KW-0442">Lipid degradation</keyword>
<dbReference type="RefSeq" id="WP_173291528.1">
    <property type="nucleotide sequence ID" value="NZ_AP021888.1"/>
</dbReference>
<dbReference type="KEGG" id="tzo:THMIRHAT_14990"/>
<evidence type="ECO:0000256" key="5">
    <source>
        <dbReference type="SAM" id="Phobius"/>
    </source>
</evidence>
<protein>
    <submittedName>
        <fullName evidence="8">Patatin</fullName>
    </submittedName>
</protein>
<feature type="active site" description="Proton acceptor" evidence="4">
    <location>
        <position position="226"/>
    </location>
</feature>
<dbReference type="InterPro" id="IPR016035">
    <property type="entry name" value="Acyl_Trfase/lysoPLipase"/>
</dbReference>
<dbReference type="PANTHER" id="PTHR14226:SF29">
    <property type="entry name" value="NEUROPATHY TARGET ESTERASE SWS"/>
    <property type="match status" value="1"/>
</dbReference>
<evidence type="ECO:0000313" key="9">
    <source>
        <dbReference type="Proteomes" id="UP000501466"/>
    </source>
</evidence>
<evidence type="ECO:0000259" key="7">
    <source>
        <dbReference type="PROSITE" id="PS51635"/>
    </source>
</evidence>
<feature type="transmembrane region" description="Helical" evidence="5">
    <location>
        <begin position="713"/>
        <end position="734"/>
    </location>
</feature>
<keyword evidence="5" id="KW-1133">Transmembrane helix</keyword>
<dbReference type="Proteomes" id="UP000501466">
    <property type="component" value="Chromosome"/>
</dbReference>